<keyword evidence="6" id="KW-1185">Reference proteome</keyword>
<dbReference type="InterPro" id="IPR003507">
    <property type="entry name" value="S66_fam"/>
</dbReference>
<name>A0ABT8MZC6_9BACL</name>
<protein>
    <submittedName>
        <fullName evidence="5">LD-carboxypeptidase</fullName>
    </submittedName>
</protein>
<dbReference type="SUPFAM" id="SSF141986">
    <property type="entry name" value="LD-carboxypeptidase A C-terminal domain-like"/>
    <property type="match status" value="1"/>
</dbReference>
<sequence>MIIPKKLQHGDEIRIIAPSRSANILSEIGIEQAKTMLEEIGLVVTFGEHVFESDLHNSASIEHRLDDLHNAFQDQNVKGILTAIGGFNSNELLPFLDYESIRQNPKIFCGYSDITALASAITSKTGLITYSGPHFSSFHMEELQNYQIEYFKNCLMQSHSYEIQPSLEWSDDAWFLDQENRKLEATNWKIYNEGQTSGQLFGGNLCTLNLLQGTSYMPNLENAILFLEDDEMTIPETFARDLTSLLQSAGKIKGLVIGRFQRESKMTEDHILYLFDKLPLLKSIPVLYDVDFGHTQPIFTFPIGGRVELNSSEKQIKIVQF</sequence>
<dbReference type="Gene3D" id="3.50.30.60">
    <property type="entry name" value="LD-carboxypeptidase A C-terminal domain-like"/>
    <property type="match status" value="1"/>
</dbReference>
<dbReference type="PIRSF" id="PIRSF028757">
    <property type="entry name" value="LD-carboxypeptidase"/>
    <property type="match status" value="1"/>
</dbReference>
<keyword evidence="2" id="KW-0378">Hydrolase</keyword>
<dbReference type="SUPFAM" id="SSF52317">
    <property type="entry name" value="Class I glutamine amidotransferase-like"/>
    <property type="match status" value="1"/>
</dbReference>
<proteinExistence type="inferred from homology"/>
<evidence type="ECO:0000313" key="5">
    <source>
        <dbReference type="EMBL" id="MDN7240960.1"/>
    </source>
</evidence>
<dbReference type="Gene3D" id="3.40.50.10740">
    <property type="entry name" value="Class I glutamine amidotransferase-like"/>
    <property type="match status" value="1"/>
</dbReference>
<dbReference type="InterPro" id="IPR029062">
    <property type="entry name" value="Class_I_gatase-like"/>
</dbReference>
<evidence type="ECO:0000259" key="4">
    <source>
        <dbReference type="Pfam" id="PF17676"/>
    </source>
</evidence>
<gene>
    <name evidence="5" type="ORF">QWY14_04120</name>
</gene>
<dbReference type="Proteomes" id="UP001172055">
    <property type="component" value="Unassembled WGS sequence"/>
</dbReference>
<dbReference type="Pfam" id="PF02016">
    <property type="entry name" value="Peptidase_S66"/>
    <property type="match status" value="1"/>
</dbReference>
<dbReference type="PANTHER" id="PTHR30237:SF6">
    <property type="entry name" value="CARBOXYPEPTIDASE YOCD-RELATED"/>
    <property type="match status" value="1"/>
</dbReference>
<evidence type="ECO:0000313" key="6">
    <source>
        <dbReference type="Proteomes" id="UP001172055"/>
    </source>
</evidence>
<accession>A0ABT8MZC6</accession>
<dbReference type="InterPro" id="IPR027478">
    <property type="entry name" value="LdcA_N"/>
</dbReference>
<comment type="caution">
    <text evidence="5">The sequence shown here is derived from an EMBL/GenBank/DDBJ whole genome shotgun (WGS) entry which is preliminary data.</text>
</comment>
<evidence type="ECO:0000256" key="2">
    <source>
        <dbReference type="ARBA" id="ARBA00022801"/>
    </source>
</evidence>
<dbReference type="RefSeq" id="WP_300984741.1">
    <property type="nucleotide sequence ID" value="NZ_CP129236.1"/>
</dbReference>
<organism evidence="5 6">
    <name type="scientific">Planococcus shixiaomingii</name>
    <dbReference type="NCBI Taxonomy" id="3058393"/>
    <lineage>
        <taxon>Bacteria</taxon>
        <taxon>Bacillati</taxon>
        <taxon>Bacillota</taxon>
        <taxon>Bacilli</taxon>
        <taxon>Bacillales</taxon>
        <taxon>Caryophanaceae</taxon>
        <taxon>Planococcus</taxon>
    </lineage>
</organism>
<reference evidence="5 6" key="1">
    <citation type="submission" date="2023-06" db="EMBL/GenBank/DDBJ databases">
        <title>Novel species in genus Planococcus.</title>
        <authorList>
            <person name="Ning S."/>
        </authorList>
    </citation>
    <scope>NUCLEOTIDE SEQUENCE [LARGE SCALE GENOMIC DNA]</scope>
    <source>
        <strain evidence="5 6">N028</strain>
    </source>
</reference>
<evidence type="ECO:0000259" key="3">
    <source>
        <dbReference type="Pfam" id="PF02016"/>
    </source>
</evidence>
<dbReference type="InterPro" id="IPR040921">
    <property type="entry name" value="Peptidase_S66C"/>
</dbReference>
<dbReference type="CDD" id="cd07062">
    <property type="entry name" value="Peptidase_S66_mccF_like"/>
    <property type="match status" value="1"/>
</dbReference>
<comment type="similarity">
    <text evidence="1">Belongs to the peptidase S66 family.</text>
</comment>
<dbReference type="Pfam" id="PF17676">
    <property type="entry name" value="Peptidase_S66C"/>
    <property type="match status" value="1"/>
</dbReference>
<dbReference type="PANTHER" id="PTHR30237">
    <property type="entry name" value="MURAMOYLTETRAPEPTIDE CARBOXYPEPTIDASE"/>
    <property type="match status" value="1"/>
</dbReference>
<dbReference type="InterPro" id="IPR027461">
    <property type="entry name" value="Carboxypeptidase_A_C_sf"/>
</dbReference>
<evidence type="ECO:0000256" key="1">
    <source>
        <dbReference type="ARBA" id="ARBA00010233"/>
    </source>
</evidence>
<feature type="domain" description="LD-carboxypeptidase C-terminal" evidence="4">
    <location>
        <begin position="197"/>
        <end position="309"/>
    </location>
</feature>
<dbReference type="EMBL" id="JAUJWV010000001">
    <property type="protein sequence ID" value="MDN7240960.1"/>
    <property type="molecule type" value="Genomic_DNA"/>
</dbReference>
<dbReference type="InterPro" id="IPR040449">
    <property type="entry name" value="Peptidase_S66_N"/>
</dbReference>
<feature type="domain" description="LD-carboxypeptidase N-terminal" evidence="3">
    <location>
        <begin position="13"/>
        <end position="132"/>
    </location>
</feature>